<dbReference type="eggNOG" id="COG0523">
    <property type="taxonomic scope" value="Bacteria"/>
</dbReference>
<keyword evidence="3" id="KW-0143">Chaperone</keyword>
<name>A1ZNC2_MICM2</name>
<dbReference type="GO" id="GO:0005737">
    <property type="term" value="C:cytoplasm"/>
    <property type="evidence" value="ECO:0007669"/>
    <property type="project" value="TreeGrafter"/>
</dbReference>
<comment type="catalytic activity">
    <reaction evidence="6">
        <text>GTP + H2O = GDP + phosphate + H(+)</text>
        <dbReference type="Rhea" id="RHEA:19669"/>
        <dbReference type="ChEBI" id="CHEBI:15377"/>
        <dbReference type="ChEBI" id="CHEBI:15378"/>
        <dbReference type="ChEBI" id="CHEBI:37565"/>
        <dbReference type="ChEBI" id="CHEBI:43474"/>
        <dbReference type="ChEBI" id="CHEBI:58189"/>
    </reaction>
    <physiologicalReaction direction="left-to-right" evidence="6">
        <dbReference type="Rhea" id="RHEA:19670"/>
    </physiologicalReaction>
</comment>
<dbReference type="InterPro" id="IPR011629">
    <property type="entry name" value="CobW-like_C"/>
</dbReference>
<comment type="function">
    <text evidence="5">Zinc chaperone that directly transfers zinc cofactor to target proteins, thereby activating them. Zinc is transferred from the CXCC motif in the GTPase domain to the zinc binding site in target proteins in a process requiring GTP hydrolysis.</text>
</comment>
<dbReference type="OrthoDB" id="9808822at2"/>
<dbReference type="Gene3D" id="3.30.1220.10">
    <property type="entry name" value="CobW-like, C-terminal domain"/>
    <property type="match status" value="1"/>
</dbReference>
<dbReference type="Gene3D" id="3.40.50.300">
    <property type="entry name" value="P-loop containing nucleotide triphosphate hydrolases"/>
    <property type="match status" value="1"/>
</dbReference>
<evidence type="ECO:0000313" key="9">
    <source>
        <dbReference type="Proteomes" id="UP000004095"/>
    </source>
</evidence>
<dbReference type="InterPro" id="IPR003495">
    <property type="entry name" value="CobW/HypB/UreG_nucleotide-bd"/>
</dbReference>
<evidence type="ECO:0000256" key="2">
    <source>
        <dbReference type="ARBA" id="ARBA00022801"/>
    </source>
</evidence>
<evidence type="ECO:0000256" key="5">
    <source>
        <dbReference type="ARBA" id="ARBA00045658"/>
    </source>
</evidence>
<dbReference type="PANTHER" id="PTHR13748:SF62">
    <property type="entry name" value="COBW DOMAIN-CONTAINING PROTEIN"/>
    <property type="match status" value="1"/>
</dbReference>
<accession>A1ZNC2</accession>
<dbReference type="Proteomes" id="UP000004095">
    <property type="component" value="Unassembled WGS sequence"/>
</dbReference>
<keyword evidence="9" id="KW-1185">Reference proteome</keyword>
<evidence type="ECO:0000256" key="1">
    <source>
        <dbReference type="ARBA" id="ARBA00022741"/>
    </source>
</evidence>
<dbReference type="InterPro" id="IPR027417">
    <property type="entry name" value="P-loop_NTPase"/>
</dbReference>
<evidence type="ECO:0000313" key="8">
    <source>
        <dbReference type="EMBL" id="EAY28033.1"/>
    </source>
</evidence>
<dbReference type="AlphaFoldDB" id="A1ZNC2"/>
<keyword evidence="2" id="KW-0378">Hydrolase</keyword>
<proteinExistence type="inferred from homology"/>
<dbReference type="GO" id="GO:0000166">
    <property type="term" value="F:nucleotide binding"/>
    <property type="evidence" value="ECO:0007669"/>
    <property type="project" value="UniProtKB-KW"/>
</dbReference>
<keyword evidence="1" id="KW-0547">Nucleotide-binding</keyword>
<dbReference type="Pfam" id="PF07683">
    <property type="entry name" value="CobW_C"/>
    <property type="match status" value="1"/>
</dbReference>
<dbReference type="Pfam" id="PF02492">
    <property type="entry name" value="cobW"/>
    <property type="match status" value="1"/>
</dbReference>
<dbReference type="InterPro" id="IPR036627">
    <property type="entry name" value="CobW-likC_sf"/>
</dbReference>
<organism evidence="8 9">
    <name type="scientific">Microscilla marina ATCC 23134</name>
    <dbReference type="NCBI Taxonomy" id="313606"/>
    <lineage>
        <taxon>Bacteria</taxon>
        <taxon>Pseudomonadati</taxon>
        <taxon>Bacteroidota</taxon>
        <taxon>Cytophagia</taxon>
        <taxon>Cytophagales</taxon>
        <taxon>Microscillaceae</taxon>
        <taxon>Microscilla</taxon>
    </lineage>
</organism>
<evidence type="ECO:0000259" key="7">
    <source>
        <dbReference type="SMART" id="SM00833"/>
    </source>
</evidence>
<dbReference type="EMBL" id="AAWS01000018">
    <property type="protein sequence ID" value="EAY28033.1"/>
    <property type="molecule type" value="Genomic_DNA"/>
</dbReference>
<dbReference type="SUPFAM" id="SSF52540">
    <property type="entry name" value="P-loop containing nucleoside triphosphate hydrolases"/>
    <property type="match status" value="1"/>
</dbReference>
<dbReference type="PANTHER" id="PTHR13748">
    <property type="entry name" value="COBW-RELATED"/>
    <property type="match status" value="1"/>
</dbReference>
<reference evidence="8 9" key="1">
    <citation type="submission" date="2007-01" db="EMBL/GenBank/DDBJ databases">
        <authorList>
            <person name="Haygood M."/>
            <person name="Podell S."/>
            <person name="Anderson C."/>
            <person name="Hopkinson B."/>
            <person name="Roe K."/>
            <person name="Barbeau K."/>
            <person name="Gaasterland T."/>
            <person name="Ferriera S."/>
            <person name="Johnson J."/>
            <person name="Kravitz S."/>
            <person name="Beeson K."/>
            <person name="Sutton G."/>
            <person name="Rogers Y.-H."/>
            <person name="Friedman R."/>
            <person name="Frazier M."/>
            <person name="Venter J.C."/>
        </authorList>
    </citation>
    <scope>NUCLEOTIDE SEQUENCE [LARGE SCALE GENOMIC DNA]</scope>
    <source>
        <strain evidence="8 9">ATCC 23134</strain>
    </source>
</reference>
<sequence>MTTKDHTHAKTPVTIITGFLGAGKTTLLNRLIAQHPQTKFAIIENEFGKVPIDHELVVGAGDGIFELANGCICCTLNVELGKVLRHLVDKFQDFDHLIIETTGVADPAGVAAAFVSDMKVQNRFELDSTLCLVDAAHLEATLASNDDVAAQQIAFADVLLLNKADQVSETQLSQIQQTANQINPYAQVVAGAFAQFEGIDLLTIKAHQTATIEQKTQQIRPLLHHHAQLVSHSFSFDAPFDEDKFKMWIYQLLHVQSKGIYRIKGVLHFANKEKKVVFQSVKNQFVFEEGSTWDENQTPTSKIVFIGNSLNEKILQRRLNSCLDKSYFAKI</sequence>
<evidence type="ECO:0000256" key="3">
    <source>
        <dbReference type="ARBA" id="ARBA00023186"/>
    </source>
</evidence>
<gene>
    <name evidence="8" type="ORF">M23134_02143</name>
</gene>
<evidence type="ECO:0000256" key="6">
    <source>
        <dbReference type="ARBA" id="ARBA00049117"/>
    </source>
</evidence>
<dbReference type="SMART" id="SM00833">
    <property type="entry name" value="CobW_C"/>
    <property type="match status" value="1"/>
</dbReference>
<dbReference type="SUPFAM" id="SSF90002">
    <property type="entry name" value="Hypothetical protein YjiA, C-terminal domain"/>
    <property type="match status" value="1"/>
</dbReference>
<evidence type="ECO:0000256" key="4">
    <source>
        <dbReference type="ARBA" id="ARBA00034320"/>
    </source>
</evidence>
<protein>
    <submittedName>
        <fullName evidence="8">Cobalamin synthesis protein, CobW</fullName>
    </submittedName>
</protein>
<dbReference type="GO" id="GO:0016787">
    <property type="term" value="F:hydrolase activity"/>
    <property type="evidence" value="ECO:0007669"/>
    <property type="project" value="UniProtKB-KW"/>
</dbReference>
<feature type="domain" description="CobW C-terminal" evidence="7">
    <location>
        <begin position="229"/>
        <end position="323"/>
    </location>
</feature>
<comment type="caution">
    <text evidence="8">The sequence shown here is derived from an EMBL/GenBank/DDBJ whole genome shotgun (WGS) entry which is preliminary data.</text>
</comment>
<dbReference type="CDD" id="cd03112">
    <property type="entry name" value="CobW-like"/>
    <property type="match status" value="1"/>
</dbReference>
<dbReference type="InterPro" id="IPR051316">
    <property type="entry name" value="Zinc-reg_GTPase_activator"/>
</dbReference>
<comment type="similarity">
    <text evidence="4">Belongs to the SIMIBI class G3E GTPase family. ZNG1 subfamily.</text>
</comment>
<dbReference type="RefSeq" id="WP_004155943.1">
    <property type="nucleotide sequence ID" value="NZ_AAWS01000018.1"/>
</dbReference>